<feature type="transmembrane region" description="Helical" evidence="1">
    <location>
        <begin position="58"/>
        <end position="76"/>
    </location>
</feature>
<keyword evidence="1" id="KW-0812">Transmembrane</keyword>
<feature type="transmembrane region" description="Helical" evidence="1">
    <location>
        <begin position="88"/>
        <end position="105"/>
    </location>
</feature>
<dbReference type="EMBL" id="JAMZEK010000002">
    <property type="protein sequence ID" value="MCP1374173.1"/>
    <property type="molecule type" value="Genomic_DNA"/>
</dbReference>
<evidence type="ECO:0000313" key="3">
    <source>
        <dbReference type="Proteomes" id="UP001204615"/>
    </source>
</evidence>
<evidence type="ECO:0000256" key="1">
    <source>
        <dbReference type="SAM" id="Phobius"/>
    </source>
</evidence>
<reference evidence="2 3" key="1">
    <citation type="submission" date="2022-06" db="EMBL/GenBank/DDBJ databases">
        <title>Dyella sp. Sa strain:Sa Genome sequencing.</title>
        <authorList>
            <person name="Park S."/>
        </authorList>
    </citation>
    <scope>NUCLEOTIDE SEQUENCE [LARGE SCALE GENOMIC DNA]</scope>
    <source>
        <strain evidence="2 3">Sa</strain>
    </source>
</reference>
<sequence>MNPLKAANWALALVIIGWPLSYYGAMPNQLGDPAPHRLGEPAPMITQAMYEAYQLRSFAFLTVGILCLLGSVWLSGHSFTTAKVRSTVSALAVVLPSIAVVLSLVL</sequence>
<feature type="transmembrane region" description="Helical" evidence="1">
    <location>
        <begin position="7"/>
        <end position="25"/>
    </location>
</feature>
<name>A0ABT1FCJ3_9GAMM</name>
<keyword evidence="3" id="KW-1185">Reference proteome</keyword>
<dbReference type="Proteomes" id="UP001204615">
    <property type="component" value="Unassembled WGS sequence"/>
</dbReference>
<keyword evidence="1" id="KW-0472">Membrane</keyword>
<dbReference type="RefSeq" id="WP_253565996.1">
    <property type="nucleotide sequence ID" value="NZ_JAMZEK010000002.1"/>
</dbReference>
<proteinExistence type="predicted"/>
<accession>A0ABT1FCJ3</accession>
<comment type="caution">
    <text evidence="2">The sequence shown here is derived from an EMBL/GenBank/DDBJ whole genome shotgun (WGS) entry which is preliminary data.</text>
</comment>
<evidence type="ECO:0000313" key="2">
    <source>
        <dbReference type="EMBL" id="MCP1374173.1"/>
    </source>
</evidence>
<keyword evidence="1" id="KW-1133">Transmembrane helix</keyword>
<organism evidence="2 3">
    <name type="scientific">Dyella lutea</name>
    <dbReference type="NCBI Taxonomy" id="2950441"/>
    <lineage>
        <taxon>Bacteria</taxon>
        <taxon>Pseudomonadati</taxon>
        <taxon>Pseudomonadota</taxon>
        <taxon>Gammaproteobacteria</taxon>
        <taxon>Lysobacterales</taxon>
        <taxon>Rhodanobacteraceae</taxon>
        <taxon>Dyella</taxon>
    </lineage>
</organism>
<gene>
    <name evidence="2" type="ORF">NC595_08870</name>
</gene>
<protein>
    <submittedName>
        <fullName evidence="2">Uncharacterized protein</fullName>
    </submittedName>
</protein>